<evidence type="ECO:0000313" key="7">
    <source>
        <dbReference type="EMBL" id="KAK2594278.1"/>
    </source>
</evidence>
<organism evidence="7 8">
    <name type="scientific">Conoideocrella luteorostrata</name>
    <dbReference type="NCBI Taxonomy" id="1105319"/>
    <lineage>
        <taxon>Eukaryota</taxon>
        <taxon>Fungi</taxon>
        <taxon>Dikarya</taxon>
        <taxon>Ascomycota</taxon>
        <taxon>Pezizomycotina</taxon>
        <taxon>Sordariomycetes</taxon>
        <taxon>Hypocreomycetidae</taxon>
        <taxon>Hypocreales</taxon>
        <taxon>Clavicipitaceae</taxon>
        <taxon>Conoideocrella</taxon>
    </lineage>
</organism>
<dbReference type="InterPro" id="IPR056012">
    <property type="entry name" value="DUF7590"/>
</dbReference>
<feature type="domain" description="Ubiquitin fusion degradation protein UFD1 N-terminal subdomain 2" evidence="6">
    <location>
        <begin position="165"/>
        <end position="241"/>
    </location>
</feature>
<accession>A0AAJ0CJM6</accession>
<protein>
    <recommendedName>
        <fullName evidence="9">Ubiquitin-protein ligase E3A N-terminal zinc-binding domain-containing protein</fullName>
    </recommendedName>
</protein>
<evidence type="ECO:0000256" key="2">
    <source>
        <dbReference type="ARBA" id="ARBA00022786"/>
    </source>
</evidence>
<evidence type="ECO:0000256" key="1">
    <source>
        <dbReference type="ARBA" id="ARBA00006043"/>
    </source>
</evidence>
<dbReference type="InterPro" id="IPR055417">
    <property type="entry name" value="UFD1_N1"/>
</dbReference>
<gene>
    <name evidence="7" type="ORF">QQS21_007984</name>
</gene>
<keyword evidence="8" id="KW-1185">Reference proteome</keyword>
<feature type="domain" description="Ubiquitin fusion degradation protein UFD1 N-terminal subdomain 1" evidence="3">
    <location>
        <begin position="74"/>
        <end position="127"/>
    </location>
</feature>
<keyword evidence="2" id="KW-0833">Ubl conjugation pathway</keyword>
<dbReference type="InterPro" id="IPR042299">
    <property type="entry name" value="Ufd1-like_Nn"/>
</dbReference>
<dbReference type="Gene3D" id="3.10.330.10">
    <property type="match status" value="1"/>
</dbReference>
<evidence type="ECO:0000259" key="3">
    <source>
        <dbReference type="Pfam" id="PF03152"/>
    </source>
</evidence>
<dbReference type="Pfam" id="PF23580">
    <property type="entry name" value="Znf_XAF1_N"/>
    <property type="match status" value="1"/>
</dbReference>
<sequence length="760" mass="84403">MAEQPALRWSRSYRVLPLEAARVKNLSGDKIILPQSALEQLLAVAPSQPASASSFTAWDPSNPYASNGFAAEQRQQLPHPLTFRLANGQNSNVVFAGIREFSAEEDTIGLSPFLAEALGIDPEQLVHKNGTGSSDSQVVDLTGDDSAPSASASIQLTIHATPVPKGTYVRLRPLEAGYNPDDWKSLLERHLRENFTCLTKNSILTVYGVKGETFKFLVDKLSPEGDGICVVDTDLEVDIEALNEEQARETMRHIMTQTQNEISGGVSKGGELDVWKEVEGKAQPGGYVDYLLPSWDRSQTLTITLSNIEQEDSLDLFVTPRSSRQRSAPRDTTHVFGDFSPAERGAKAITISPTNIEMEGAESILISVHNFSPPEYGGNQTISYTIRAKLGSQNGQAGNDKMVLELEEHNANEEQCKNCRQWVPKQTMMLHEGFCRRNNITCPHCDAVFKKGSEEWNMHWHCDHDLAKGNSIASKAKHDSIFHEHHRCQDCEFSTNSLADLARHRTSVCPGKLILCRFCHLEVTQDGDPFNPSPEAVLSGLTAHELADGGRTTECHLCDKIVRLRDMETHMKHHELDKVRRDKPVICRNANCGRTLHGVGPKGQIGAGTSQGQGPGNDIGLCSICFGPLYVSMYDPENKALRRRIERKYLGQMMTGCGKSHCTNEWCKTGRANSGYEAKGLSASAVLPLVKPLVEMVSKPDEHMYFCVDETNQKRRRVAELLAAEKVWDLEWCIAAAEAEKGDLDRMRNWLQAWAPRRYI</sequence>
<proteinExistence type="inferred from homology"/>
<dbReference type="Pfam" id="PF16558">
    <property type="entry name" value="AZUL"/>
    <property type="match status" value="1"/>
</dbReference>
<dbReference type="AlphaFoldDB" id="A0AAJ0CJM6"/>
<dbReference type="InterPro" id="IPR032353">
    <property type="entry name" value="AZUL"/>
</dbReference>
<evidence type="ECO:0000313" key="8">
    <source>
        <dbReference type="Proteomes" id="UP001251528"/>
    </source>
</evidence>
<dbReference type="Gene3D" id="2.40.40.50">
    <property type="entry name" value="Ubiquitin fusion degradation protein UFD1, N-terminal domain"/>
    <property type="match status" value="1"/>
</dbReference>
<dbReference type="PANTHER" id="PTHR12555">
    <property type="entry name" value="UBIQUITIN FUSION DEGRADATON PROTEIN 1"/>
    <property type="match status" value="1"/>
</dbReference>
<dbReference type="Pfam" id="PF24503">
    <property type="entry name" value="DUF7590"/>
    <property type="match status" value="1"/>
</dbReference>
<evidence type="ECO:0000259" key="6">
    <source>
        <dbReference type="Pfam" id="PF24842"/>
    </source>
</evidence>
<comment type="similarity">
    <text evidence="1">Belongs to the UFD1 family.</text>
</comment>
<dbReference type="EMBL" id="JASWJB010000174">
    <property type="protein sequence ID" value="KAK2594278.1"/>
    <property type="molecule type" value="Genomic_DNA"/>
</dbReference>
<evidence type="ECO:0008006" key="9">
    <source>
        <dbReference type="Google" id="ProtNLM"/>
    </source>
</evidence>
<dbReference type="InterPro" id="IPR055418">
    <property type="entry name" value="UFD1_N2"/>
</dbReference>
<evidence type="ECO:0000259" key="5">
    <source>
        <dbReference type="Pfam" id="PF24503"/>
    </source>
</evidence>
<dbReference type="GO" id="GO:0031593">
    <property type="term" value="F:polyubiquitin modification-dependent protein binding"/>
    <property type="evidence" value="ECO:0007669"/>
    <property type="project" value="TreeGrafter"/>
</dbReference>
<name>A0AAJ0CJM6_9HYPO</name>
<dbReference type="PANTHER" id="PTHR12555:SF15">
    <property type="entry name" value="FUSION DEGRADATION PROTEIN (UFD1), PUTATIVE (AFU_ORTHOLOGUE AFUA_4G04640)-RELATED"/>
    <property type="match status" value="1"/>
</dbReference>
<evidence type="ECO:0000259" key="4">
    <source>
        <dbReference type="Pfam" id="PF16558"/>
    </source>
</evidence>
<dbReference type="Pfam" id="PF03152">
    <property type="entry name" value="UFD1_N1"/>
    <property type="match status" value="1"/>
</dbReference>
<dbReference type="Gene3D" id="6.10.130.10">
    <property type="entry name" value="Ubiquitin-protein ligase E3A, N-terminal zinc-binding domain (AZUL)"/>
    <property type="match status" value="1"/>
</dbReference>
<dbReference type="GO" id="GO:0034098">
    <property type="term" value="C:VCP-NPL4-UFD1 AAA ATPase complex"/>
    <property type="evidence" value="ECO:0007669"/>
    <property type="project" value="TreeGrafter"/>
</dbReference>
<feature type="domain" description="DUF7590" evidence="5">
    <location>
        <begin position="265"/>
        <end position="390"/>
    </location>
</feature>
<dbReference type="GO" id="GO:0036503">
    <property type="term" value="P:ERAD pathway"/>
    <property type="evidence" value="ECO:0007669"/>
    <property type="project" value="TreeGrafter"/>
</dbReference>
<reference evidence="7" key="1">
    <citation type="submission" date="2023-06" db="EMBL/GenBank/DDBJ databases">
        <title>Conoideocrella luteorostrata (Hypocreales: Clavicipitaceae), a potential biocontrol fungus for elongate hemlock scale in United States Christmas tree production areas.</title>
        <authorList>
            <person name="Barrett H."/>
            <person name="Lovett B."/>
            <person name="Macias A.M."/>
            <person name="Stajich J.E."/>
            <person name="Kasson M.T."/>
        </authorList>
    </citation>
    <scope>NUCLEOTIDE SEQUENCE</scope>
    <source>
        <strain evidence="7">ARSEF 14590</strain>
    </source>
</reference>
<comment type="caution">
    <text evidence="7">The sequence shown here is derived from an EMBL/GenBank/DDBJ whole genome shotgun (WGS) entry which is preliminary data.</text>
</comment>
<dbReference type="InterPro" id="IPR042556">
    <property type="entry name" value="AZUL_sf"/>
</dbReference>
<dbReference type="InterPro" id="IPR004854">
    <property type="entry name" value="Ufd1-like"/>
</dbReference>
<dbReference type="Proteomes" id="UP001251528">
    <property type="component" value="Unassembled WGS sequence"/>
</dbReference>
<feature type="domain" description="Ubiquitin-protein ligase E3A N-terminal zinc-binding" evidence="4">
    <location>
        <begin position="647"/>
        <end position="683"/>
    </location>
</feature>
<dbReference type="GO" id="GO:0006511">
    <property type="term" value="P:ubiquitin-dependent protein catabolic process"/>
    <property type="evidence" value="ECO:0007669"/>
    <property type="project" value="InterPro"/>
</dbReference>
<dbReference type="Pfam" id="PF24842">
    <property type="entry name" value="UFD1_N2"/>
    <property type="match status" value="1"/>
</dbReference>